<sequence>MIITDFCTGCRACEQLCPTHCIYVEPDEEGFIVAKIDENACVECGVCVKRCPQNNPPEKNVPIRVVGIRYKDNDVLKESASGGVFIALASRVLDEGGIAVGAAYLDDWKVGHIIVNDKAFLYKLQSSKYVQSDTFRTFSEVKEYLVKGRKVLYSGTPCQIEGLYSYLRKDYDNLFTIDLICHGVPSPKLFQKYIKWLETKNRGVILYYNFRDKSSGWGLGYKTKTKTKIITKSAALDPYYYHFLKGDIYRECCYRCNYCTRDRVGDITIGDYWGIEKEHPEFYSTKGVSLALINTPKGMNALSDAEELFYIQESTFERAVKANHNLSRPTERSSMRDTIYLRMNELTVEELFEKELKYPFNLMTALKGIFPVWLKLLLKKMK</sequence>
<keyword evidence="3" id="KW-0411">Iron-sulfur</keyword>
<name>A0ABU5HKX5_9BACE</name>
<evidence type="ECO:0000259" key="4">
    <source>
        <dbReference type="PROSITE" id="PS51379"/>
    </source>
</evidence>
<evidence type="ECO:0000313" key="6">
    <source>
        <dbReference type="Proteomes" id="UP001292913"/>
    </source>
</evidence>
<dbReference type="Gene3D" id="3.30.70.20">
    <property type="match status" value="1"/>
</dbReference>
<reference evidence="5 6" key="1">
    <citation type="submission" date="2023-04" db="EMBL/GenBank/DDBJ databases">
        <title>Bacteroides pacosi sp. nov., isolated from the fecal material of an alpaca.</title>
        <authorList>
            <person name="Miller S."/>
            <person name="Hendry M."/>
            <person name="King J."/>
            <person name="Sankaranarayanan K."/>
            <person name="Lawson P.A."/>
        </authorList>
    </citation>
    <scope>NUCLEOTIDE SEQUENCE [LARGE SCALE GENOMIC DNA]</scope>
    <source>
        <strain evidence="5 6">A2-P53</strain>
    </source>
</reference>
<accession>A0ABU5HKX5</accession>
<organism evidence="5 6">
    <name type="scientific">Bacteroides vicugnae</name>
    <dbReference type="NCBI Taxonomy" id="3037989"/>
    <lineage>
        <taxon>Bacteria</taxon>
        <taxon>Pseudomonadati</taxon>
        <taxon>Bacteroidota</taxon>
        <taxon>Bacteroidia</taxon>
        <taxon>Bacteroidales</taxon>
        <taxon>Bacteroidaceae</taxon>
        <taxon>Bacteroides</taxon>
    </lineage>
</organism>
<evidence type="ECO:0000313" key="5">
    <source>
        <dbReference type="EMBL" id="MDY7256237.1"/>
    </source>
</evidence>
<gene>
    <name evidence="5" type="ORF">QHG74_00665</name>
</gene>
<dbReference type="InterPro" id="IPR007525">
    <property type="entry name" value="FrhB_FdhB_C"/>
</dbReference>
<dbReference type="PROSITE" id="PS51379">
    <property type="entry name" value="4FE4S_FER_2"/>
    <property type="match status" value="2"/>
</dbReference>
<feature type="domain" description="4Fe-4S ferredoxin-type" evidence="4">
    <location>
        <begin position="1"/>
        <end position="27"/>
    </location>
</feature>
<dbReference type="EMBL" id="JARZAK010000001">
    <property type="protein sequence ID" value="MDY7256237.1"/>
    <property type="molecule type" value="Genomic_DNA"/>
</dbReference>
<dbReference type="PANTHER" id="PTHR43193:SF2">
    <property type="entry name" value="POLYFERREDOXIN PROTEIN FWDF"/>
    <property type="match status" value="1"/>
</dbReference>
<evidence type="ECO:0000256" key="3">
    <source>
        <dbReference type="ARBA" id="ARBA00023014"/>
    </source>
</evidence>
<dbReference type="InterPro" id="IPR017900">
    <property type="entry name" value="4Fe4S_Fe_S_CS"/>
</dbReference>
<keyword evidence="1" id="KW-0479">Metal-binding</keyword>
<dbReference type="SUPFAM" id="SSF54862">
    <property type="entry name" value="4Fe-4S ferredoxins"/>
    <property type="match status" value="1"/>
</dbReference>
<comment type="caution">
    <text evidence="5">The sequence shown here is derived from an EMBL/GenBank/DDBJ whole genome shotgun (WGS) entry which is preliminary data.</text>
</comment>
<dbReference type="Proteomes" id="UP001292913">
    <property type="component" value="Unassembled WGS sequence"/>
</dbReference>
<keyword evidence="6" id="KW-1185">Reference proteome</keyword>
<protein>
    <submittedName>
        <fullName evidence="5">Coenzyme F420 hydrogenase/dehydrogenase, beta subunit C-terminal domain</fullName>
    </submittedName>
</protein>
<dbReference type="Pfam" id="PF04432">
    <property type="entry name" value="FrhB_FdhB_C"/>
    <property type="match status" value="1"/>
</dbReference>
<evidence type="ECO:0000256" key="1">
    <source>
        <dbReference type="ARBA" id="ARBA00022723"/>
    </source>
</evidence>
<dbReference type="RefSeq" id="WP_259011518.1">
    <property type="nucleotide sequence ID" value="NZ_JARZAK010000001.1"/>
</dbReference>
<dbReference type="PANTHER" id="PTHR43193">
    <property type="match status" value="1"/>
</dbReference>
<dbReference type="PROSITE" id="PS00198">
    <property type="entry name" value="4FE4S_FER_1"/>
    <property type="match status" value="2"/>
</dbReference>
<dbReference type="InterPro" id="IPR052977">
    <property type="entry name" value="Polyferredoxin-like_ET"/>
</dbReference>
<evidence type="ECO:0000256" key="2">
    <source>
        <dbReference type="ARBA" id="ARBA00023004"/>
    </source>
</evidence>
<dbReference type="Pfam" id="PF12838">
    <property type="entry name" value="Fer4_7"/>
    <property type="match status" value="1"/>
</dbReference>
<feature type="domain" description="4Fe-4S ferredoxin-type" evidence="4">
    <location>
        <begin position="32"/>
        <end position="61"/>
    </location>
</feature>
<proteinExistence type="predicted"/>
<dbReference type="InterPro" id="IPR017896">
    <property type="entry name" value="4Fe4S_Fe-S-bd"/>
</dbReference>
<keyword evidence="2" id="KW-0408">Iron</keyword>